<comment type="caution">
    <text evidence="3">The sequence shown here is derived from an EMBL/GenBank/DDBJ whole genome shotgun (WGS) entry which is preliminary data.</text>
</comment>
<dbReference type="PRINTS" id="PR00507">
    <property type="entry name" value="N12N6MTFRASE"/>
</dbReference>
<organism evidence="3">
    <name type="scientific">Sulfitobacter litoralis</name>
    <dbReference type="NCBI Taxonomy" id="335975"/>
    <lineage>
        <taxon>Bacteria</taxon>
        <taxon>Pseudomonadati</taxon>
        <taxon>Pseudomonadota</taxon>
        <taxon>Alphaproteobacteria</taxon>
        <taxon>Rhodobacterales</taxon>
        <taxon>Roseobacteraceae</taxon>
        <taxon>Sulfitobacter</taxon>
    </lineage>
</organism>
<reference evidence="3" key="1">
    <citation type="journal article" date="2020" name="mSystems">
        <title>Genome- and Community-Level Interaction Insights into Carbon Utilization and Element Cycling Functions of Hydrothermarchaeota in Hydrothermal Sediment.</title>
        <authorList>
            <person name="Zhou Z."/>
            <person name="Liu Y."/>
            <person name="Xu W."/>
            <person name="Pan J."/>
            <person name="Luo Z.H."/>
            <person name="Li M."/>
        </authorList>
    </citation>
    <scope>NUCLEOTIDE SEQUENCE [LARGE SCALE GENOMIC DNA]</scope>
    <source>
        <strain evidence="3">HyVt-323</strain>
    </source>
</reference>
<dbReference type="GO" id="GO:0003677">
    <property type="term" value="F:DNA binding"/>
    <property type="evidence" value="ECO:0007669"/>
    <property type="project" value="InterPro"/>
</dbReference>
<dbReference type="EMBL" id="DRFN01000049">
    <property type="protein sequence ID" value="HDZ53560.1"/>
    <property type="molecule type" value="Genomic_DNA"/>
</dbReference>
<dbReference type="GO" id="GO:0008170">
    <property type="term" value="F:N-methyltransferase activity"/>
    <property type="evidence" value="ECO:0007669"/>
    <property type="project" value="InterPro"/>
</dbReference>
<dbReference type="SUPFAM" id="SSF53335">
    <property type="entry name" value="S-adenosyl-L-methionine-dependent methyltransferases"/>
    <property type="match status" value="1"/>
</dbReference>
<sequence length="233" mass="26730">MQTLAEHKKAFLSLFSETARYHHRFKVFCDFVTVSAIALRNTQYRSDPLEAEYHLIMKAYEPDDRIRLCELYAITVMALELGPEDFLGDIFMDLELGDARRGQFYTPKNVSKMMAEMSFANLDERLKEKPFITISEPACGAGGMILPIVDILMRSGHRPEQTIWVQAVDVDRTAALMCYIQFSLWAIPAEVIVGNCLTLEIREVWHTPMHHMMGWRARLKEAPLPEGFLEAAE</sequence>
<proteinExistence type="inferred from homology"/>
<dbReference type="InterPro" id="IPR003356">
    <property type="entry name" value="DNA_methylase_A-5"/>
</dbReference>
<keyword evidence="3" id="KW-0489">Methyltransferase</keyword>
<dbReference type="Pfam" id="PF02384">
    <property type="entry name" value="N6_Mtase"/>
    <property type="match status" value="1"/>
</dbReference>
<accession>A0A7V1BJ85</accession>
<gene>
    <name evidence="3" type="ORF">ENH63_17665</name>
</gene>
<dbReference type="Gene3D" id="3.40.50.150">
    <property type="entry name" value="Vaccinia Virus protein VP39"/>
    <property type="match status" value="1"/>
</dbReference>
<evidence type="ECO:0000259" key="2">
    <source>
        <dbReference type="Pfam" id="PF02384"/>
    </source>
</evidence>
<dbReference type="Proteomes" id="UP000885704">
    <property type="component" value="Unassembled WGS sequence"/>
</dbReference>
<protein>
    <submittedName>
        <fullName evidence="3">SAM-dependent DNA methyltransferase</fullName>
    </submittedName>
</protein>
<evidence type="ECO:0000256" key="1">
    <source>
        <dbReference type="ARBA" id="ARBA00006594"/>
    </source>
</evidence>
<evidence type="ECO:0000313" key="3">
    <source>
        <dbReference type="EMBL" id="HDZ53560.1"/>
    </source>
</evidence>
<name>A0A7V1BJ85_9RHOB</name>
<comment type="similarity">
    <text evidence="1">Belongs to the N(4)/N(6)-methyltransferase family.</text>
</comment>
<keyword evidence="3" id="KW-0808">Transferase</keyword>
<dbReference type="GO" id="GO:0032259">
    <property type="term" value="P:methylation"/>
    <property type="evidence" value="ECO:0007669"/>
    <property type="project" value="UniProtKB-KW"/>
</dbReference>
<dbReference type="InterPro" id="IPR029063">
    <property type="entry name" value="SAM-dependent_MTases_sf"/>
</dbReference>
<dbReference type="AlphaFoldDB" id="A0A7V1BJ85"/>
<feature type="domain" description="DNA methylase adenine-specific" evidence="2">
    <location>
        <begin position="100"/>
        <end position="198"/>
    </location>
</feature>